<dbReference type="AlphaFoldDB" id="A0A518B1J9"/>
<dbReference type="InterPro" id="IPR034122">
    <property type="entry name" value="Retropepsin-like_bacterial"/>
</dbReference>
<dbReference type="InterPro" id="IPR001969">
    <property type="entry name" value="Aspartic_peptidase_AS"/>
</dbReference>
<dbReference type="OrthoDB" id="241752at2"/>
<dbReference type="Pfam" id="PF13650">
    <property type="entry name" value="Asp_protease_2"/>
    <property type="match status" value="1"/>
</dbReference>
<dbReference type="Gene3D" id="1.25.40.10">
    <property type="entry name" value="Tetratricopeptide repeat domain"/>
    <property type="match status" value="1"/>
</dbReference>
<dbReference type="SUPFAM" id="SSF48452">
    <property type="entry name" value="TPR-like"/>
    <property type="match status" value="1"/>
</dbReference>
<dbReference type="GO" id="GO:0006508">
    <property type="term" value="P:proteolysis"/>
    <property type="evidence" value="ECO:0007669"/>
    <property type="project" value="UniProtKB-KW"/>
</dbReference>
<organism evidence="2 3">
    <name type="scientific">Kolteria novifilia</name>
    <dbReference type="NCBI Taxonomy" id="2527975"/>
    <lineage>
        <taxon>Bacteria</taxon>
        <taxon>Pseudomonadati</taxon>
        <taxon>Planctomycetota</taxon>
        <taxon>Planctomycetia</taxon>
        <taxon>Kolteriales</taxon>
        <taxon>Kolteriaceae</taxon>
        <taxon>Kolteria</taxon>
    </lineage>
</organism>
<dbReference type="Proteomes" id="UP000317093">
    <property type="component" value="Chromosome"/>
</dbReference>
<evidence type="ECO:0000313" key="3">
    <source>
        <dbReference type="Proteomes" id="UP000317093"/>
    </source>
</evidence>
<feature type="domain" description="PDZ" evidence="1">
    <location>
        <begin position="23"/>
        <end position="88"/>
    </location>
</feature>
<name>A0A518B1J9_9BACT</name>
<dbReference type="Gene3D" id="2.40.70.10">
    <property type="entry name" value="Acid Proteases"/>
    <property type="match status" value="1"/>
</dbReference>
<evidence type="ECO:0000259" key="1">
    <source>
        <dbReference type="PROSITE" id="PS50106"/>
    </source>
</evidence>
<dbReference type="SUPFAM" id="SSF50156">
    <property type="entry name" value="PDZ domain-like"/>
    <property type="match status" value="1"/>
</dbReference>
<gene>
    <name evidence="2" type="primary">htrA_2</name>
    <name evidence="2" type="ORF">Pan216_16990</name>
</gene>
<dbReference type="Pfam" id="PF13180">
    <property type="entry name" value="PDZ_2"/>
    <property type="match status" value="1"/>
</dbReference>
<dbReference type="SUPFAM" id="SSF50630">
    <property type="entry name" value="Acid proteases"/>
    <property type="match status" value="1"/>
</dbReference>
<dbReference type="PROSITE" id="PS00141">
    <property type="entry name" value="ASP_PROTEASE"/>
    <property type="match status" value="1"/>
</dbReference>
<dbReference type="GO" id="GO:0004190">
    <property type="term" value="F:aspartic-type endopeptidase activity"/>
    <property type="evidence" value="ECO:0007669"/>
    <property type="project" value="InterPro"/>
</dbReference>
<dbReference type="InterPro" id="IPR021109">
    <property type="entry name" value="Peptidase_aspartic_dom_sf"/>
</dbReference>
<keyword evidence="2" id="KW-0645">Protease</keyword>
<dbReference type="RefSeq" id="WP_145257326.1">
    <property type="nucleotide sequence ID" value="NZ_CP036279.1"/>
</dbReference>
<evidence type="ECO:0000313" key="2">
    <source>
        <dbReference type="EMBL" id="QDU60847.1"/>
    </source>
</evidence>
<dbReference type="KEGG" id="knv:Pan216_16990"/>
<keyword evidence="3" id="KW-1185">Reference proteome</keyword>
<dbReference type="InterPro" id="IPR001478">
    <property type="entry name" value="PDZ"/>
</dbReference>
<dbReference type="InterPro" id="IPR036034">
    <property type="entry name" value="PDZ_sf"/>
</dbReference>
<dbReference type="EMBL" id="CP036279">
    <property type="protein sequence ID" value="QDU60847.1"/>
    <property type="molecule type" value="Genomic_DNA"/>
</dbReference>
<dbReference type="Gene3D" id="2.30.42.10">
    <property type="match status" value="1"/>
</dbReference>
<sequence length="611" mass="66646">MNQSHLLSLHRIAFTALIVFGASVSTVDSARGEAKLGVHRYPEKLAEKTGLVDKGAAIYWVVPNSPAGVAGLEPGDIITSIDGHAVSSFANLAKTMKDLDPGQRVSIDYLRGGESKTATVTLSVWTGDLTAEAYRSALAYLQELQAEHDSPLLRKEMISQYWLAGDRRKALAELERADAAYPNQAEFAFQRLDYLYKLGDFGAYVKEALRLAKLHPNTAQARLDQAEALLATGKNEEASAIASKTARESLSFGLKMTDLTVMALQQWATAQLRLGQPLTDPSLGTWLNSVVWDKKGVKGLQFWRSKLDGREPYRIASGKRSELPFDASGVLFGLLPYKMHGIKVSINGMEVPLAIIDTGASHTLFSREIAEAAGVEIGGATRSAAGSLSFTAQSGFARELKIGDFVLKDIPINVGNPPPLVMTKAKAALGVDLMHHLRFTIDYPNSKVTVVSADEPLPEPKNPDAVWDIPLWPFSEHVLSEGKIGPNRFARTLIDSGNFAYTLVWPTWASENLPNHGAPSGSVFLYALSNPRVTIKGLELGGKTLPPWPAMDMPPVTLQGIDLVDIVMGHDLLSGYRVTIDMRRRILRLESDGETFVAPKPRTMILMPERN</sequence>
<dbReference type="PROSITE" id="PS50106">
    <property type="entry name" value="PDZ"/>
    <property type="match status" value="1"/>
</dbReference>
<dbReference type="SMART" id="SM00228">
    <property type="entry name" value="PDZ"/>
    <property type="match status" value="1"/>
</dbReference>
<reference evidence="2 3" key="1">
    <citation type="submission" date="2019-02" db="EMBL/GenBank/DDBJ databases">
        <title>Deep-cultivation of Planctomycetes and their phenomic and genomic characterization uncovers novel biology.</title>
        <authorList>
            <person name="Wiegand S."/>
            <person name="Jogler M."/>
            <person name="Boedeker C."/>
            <person name="Pinto D."/>
            <person name="Vollmers J."/>
            <person name="Rivas-Marin E."/>
            <person name="Kohn T."/>
            <person name="Peeters S.H."/>
            <person name="Heuer A."/>
            <person name="Rast P."/>
            <person name="Oberbeckmann S."/>
            <person name="Bunk B."/>
            <person name="Jeske O."/>
            <person name="Meyerdierks A."/>
            <person name="Storesund J.E."/>
            <person name="Kallscheuer N."/>
            <person name="Luecker S."/>
            <person name="Lage O.M."/>
            <person name="Pohl T."/>
            <person name="Merkel B.J."/>
            <person name="Hornburger P."/>
            <person name="Mueller R.-W."/>
            <person name="Bruemmer F."/>
            <person name="Labrenz M."/>
            <person name="Spormann A.M."/>
            <person name="Op den Camp H."/>
            <person name="Overmann J."/>
            <person name="Amann R."/>
            <person name="Jetten M.S.M."/>
            <person name="Mascher T."/>
            <person name="Medema M.H."/>
            <person name="Devos D.P."/>
            <person name="Kaster A.-K."/>
            <person name="Ovreas L."/>
            <person name="Rohde M."/>
            <person name="Galperin M.Y."/>
            <person name="Jogler C."/>
        </authorList>
    </citation>
    <scope>NUCLEOTIDE SEQUENCE [LARGE SCALE GENOMIC DNA]</scope>
    <source>
        <strain evidence="2 3">Pan216</strain>
    </source>
</reference>
<proteinExistence type="predicted"/>
<keyword evidence="2" id="KW-0378">Hydrolase</keyword>
<dbReference type="CDD" id="cd05483">
    <property type="entry name" value="retropepsin_like_bacteria"/>
    <property type="match status" value="1"/>
</dbReference>
<dbReference type="InterPro" id="IPR011990">
    <property type="entry name" value="TPR-like_helical_dom_sf"/>
</dbReference>
<accession>A0A518B1J9</accession>
<protein>
    <submittedName>
        <fullName evidence="2">Serine protease HtrA</fullName>
    </submittedName>
</protein>